<dbReference type="Proteomes" id="UP000602395">
    <property type="component" value="Unassembled WGS sequence"/>
</dbReference>
<protein>
    <submittedName>
        <fullName evidence="3">MerR family transcriptional regulator</fullName>
    </submittedName>
</protein>
<reference evidence="3 4" key="1">
    <citation type="submission" date="2020-09" db="EMBL/GenBank/DDBJ databases">
        <title>Novel species in genus Gordonia.</title>
        <authorList>
            <person name="Zhang G."/>
        </authorList>
    </citation>
    <scope>NUCLEOTIDE SEQUENCE [LARGE SCALE GENOMIC DNA]</scope>
    <source>
        <strain evidence="3 4">ON-33</strain>
    </source>
</reference>
<dbReference type="SMART" id="SM00422">
    <property type="entry name" value="HTH_MERR"/>
    <property type="match status" value="1"/>
</dbReference>
<name>A0ABR7WCX0_9ACTN</name>
<dbReference type="InterPro" id="IPR000551">
    <property type="entry name" value="MerR-type_HTH_dom"/>
</dbReference>
<gene>
    <name evidence="3" type="ORF">IDF66_13750</name>
</gene>
<proteinExistence type="predicted"/>
<organism evidence="3 4">
    <name type="scientific">Gordonia hankookensis</name>
    <dbReference type="NCBI Taxonomy" id="589403"/>
    <lineage>
        <taxon>Bacteria</taxon>
        <taxon>Bacillati</taxon>
        <taxon>Actinomycetota</taxon>
        <taxon>Actinomycetes</taxon>
        <taxon>Mycobacteriales</taxon>
        <taxon>Gordoniaceae</taxon>
        <taxon>Gordonia</taxon>
    </lineage>
</organism>
<dbReference type="Gene3D" id="1.10.1660.10">
    <property type="match status" value="1"/>
</dbReference>
<dbReference type="InterPro" id="IPR009061">
    <property type="entry name" value="DNA-bd_dom_put_sf"/>
</dbReference>
<keyword evidence="4" id="KW-1185">Reference proteome</keyword>
<dbReference type="EMBL" id="JACWMS010000002">
    <property type="protein sequence ID" value="MBD1320645.1"/>
    <property type="molecule type" value="Genomic_DNA"/>
</dbReference>
<dbReference type="SUPFAM" id="SSF46955">
    <property type="entry name" value="Putative DNA-binding domain"/>
    <property type="match status" value="1"/>
</dbReference>
<evidence type="ECO:0000313" key="3">
    <source>
        <dbReference type="EMBL" id="MBD1320645.1"/>
    </source>
</evidence>
<dbReference type="PRINTS" id="PR00040">
    <property type="entry name" value="HTHMERR"/>
</dbReference>
<dbReference type="PANTHER" id="PTHR30204:SF93">
    <property type="entry name" value="HTH MERR-TYPE DOMAIN-CONTAINING PROTEIN"/>
    <property type="match status" value="1"/>
</dbReference>
<evidence type="ECO:0000259" key="2">
    <source>
        <dbReference type="PROSITE" id="PS50937"/>
    </source>
</evidence>
<feature type="domain" description="HTH merR-type" evidence="2">
    <location>
        <begin position="38"/>
        <end position="106"/>
    </location>
</feature>
<accession>A0ABR7WCX0</accession>
<sequence length="271" mass="29187">MSATPRYVGKQSRELEATITRLLANATRQAFGQPAVSRYRIDDLARISGVTTRNIRVYRERGLLPPPHRVGRVTLYSDSHVSRLALISSMLSRGYTIAHIDELITAWQNGRQIADVLGLETELTDIQEPPTSRSTSLTELAEAGVDAADADRLARLKLITIHSADDVTAEEPALLDTILPLITATRPASAVIDIIERVAPAFEELSQAMIGAAEALTVPTAGGTDDDRLTEVTLTLVQLRALADAATRVTLTETTNTLLAQSLATRLGEGG</sequence>
<comment type="caution">
    <text evidence="3">The sequence shown here is derived from an EMBL/GenBank/DDBJ whole genome shotgun (WGS) entry which is preliminary data.</text>
</comment>
<dbReference type="InterPro" id="IPR047057">
    <property type="entry name" value="MerR_fam"/>
</dbReference>
<keyword evidence="1" id="KW-0238">DNA-binding</keyword>
<dbReference type="PANTHER" id="PTHR30204">
    <property type="entry name" value="REDOX-CYCLING DRUG-SENSING TRANSCRIPTIONAL ACTIVATOR SOXR"/>
    <property type="match status" value="1"/>
</dbReference>
<dbReference type="Pfam" id="PF13411">
    <property type="entry name" value="MerR_1"/>
    <property type="match status" value="1"/>
</dbReference>
<dbReference type="PROSITE" id="PS50937">
    <property type="entry name" value="HTH_MERR_2"/>
    <property type="match status" value="1"/>
</dbReference>
<evidence type="ECO:0000256" key="1">
    <source>
        <dbReference type="ARBA" id="ARBA00023125"/>
    </source>
</evidence>
<evidence type="ECO:0000313" key="4">
    <source>
        <dbReference type="Proteomes" id="UP000602395"/>
    </source>
</evidence>